<evidence type="ECO:0000313" key="1">
    <source>
        <dbReference type="EMBL" id="KJF41514.1"/>
    </source>
</evidence>
<dbReference type="RefSeq" id="WP_050004304.1">
    <property type="nucleotide sequence ID" value="NZ_JBKVGE010000004.1"/>
</dbReference>
<protein>
    <recommendedName>
        <fullName evidence="3">DUF4145 domain-containing protein</fullName>
    </recommendedName>
</protein>
<evidence type="ECO:0008006" key="3">
    <source>
        <dbReference type="Google" id="ProtNLM"/>
    </source>
</evidence>
<comment type="caution">
    <text evidence="1">The sequence shown here is derived from an EMBL/GenBank/DDBJ whole genome shotgun (WGS) entry which is preliminary data.</text>
</comment>
<organism evidence="1 2">
    <name type="scientific">Ruthenibacterium lactatiformans</name>
    <dbReference type="NCBI Taxonomy" id="1550024"/>
    <lineage>
        <taxon>Bacteria</taxon>
        <taxon>Bacillati</taxon>
        <taxon>Bacillota</taxon>
        <taxon>Clostridia</taxon>
        <taxon>Eubacteriales</taxon>
        <taxon>Oscillospiraceae</taxon>
        <taxon>Ruthenibacterium</taxon>
    </lineage>
</organism>
<dbReference type="GeneID" id="42855316"/>
<dbReference type="EMBL" id="JXXK01000001">
    <property type="protein sequence ID" value="KJF41514.1"/>
    <property type="molecule type" value="Genomic_DNA"/>
</dbReference>
<dbReference type="Proteomes" id="UP000032483">
    <property type="component" value="Unassembled WGS sequence"/>
</dbReference>
<gene>
    <name evidence="1" type="ORF">TQ39_01530</name>
</gene>
<reference evidence="1" key="1">
    <citation type="submission" date="2015-02" db="EMBL/GenBank/DDBJ databases">
        <title>A novel member of the family Ruminococcaceae isolated from human feces.</title>
        <authorList>
            <person name="Shkoporov A.N."/>
            <person name="Chaplin A.V."/>
            <person name="Motuzova O.V."/>
            <person name="Kafarskaia L.I."/>
            <person name="Khokhlova E.V."/>
            <person name="Efimov B.A."/>
        </authorList>
    </citation>
    <scope>NUCLEOTIDE SEQUENCE [LARGE SCALE GENOMIC DNA]</scope>
    <source>
        <strain evidence="1">585-1</strain>
    </source>
</reference>
<keyword evidence="2" id="KW-1185">Reference proteome</keyword>
<proteinExistence type="predicted"/>
<evidence type="ECO:0000313" key="2">
    <source>
        <dbReference type="Proteomes" id="UP000032483"/>
    </source>
</evidence>
<dbReference type="AlphaFoldDB" id="A0A0D8J423"/>
<name>A0A0D8J423_9FIRM</name>
<sequence length="290" mass="34096">METSILMPVHPQFMDVFETFMNEEQKSKIRANNVRQYIEGIIDLLLKDKVTPHLKPTEPYEGINWKRKLKIIREHYDAGIADKIQFIFKVGGDGSHFSGQVTDDDLRKTIEQASHIVEDIFIKYFLSPEHKFGSENIFTIFSMLPLHNRIYILENLYKQEKNQFIVDRLSLAYLKSGNQEKATRLLEAAFRDKVIDENFKNIQLQKLHTLDENLKKLYEINADYEHDSEYSKAIILDGRLVVGLPTSKDVFETARAVEVFKNWFDEDKDKYPEFINLFLCLMASDNRKYI</sequence>
<accession>A0A0D8J423</accession>